<dbReference type="InterPro" id="IPR013410">
    <property type="entry name" value="CRISPR-assoc_RAMP_Cmr4"/>
</dbReference>
<accession>A0A399F404</accession>
<reference evidence="3 4" key="1">
    <citation type="submission" date="2018-08" db="EMBL/GenBank/DDBJ databases">
        <title>Meiothermus granaticius genome AF-68 sequencing project.</title>
        <authorList>
            <person name="Da Costa M.S."/>
            <person name="Albuquerque L."/>
            <person name="Raposo P."/>
            <person name="Froufe H.J.C."/>
            <person name="Barroso C.S."/>
            <person name="Egas C."/>
        </authorList>
    </citation>
    <scope>NUCLEOTIDE SEQUENCE [LARGE SCALE GENOMIC DNA]</scope>
    <source>
        <strain evidence="3 4">AF-68</strain>
    </source>
</reference>
<evidence type="ECO:0000256" key="1">
    <source>
        <dbReference type="ARBA" id="ARBA00023118"/>
    </source>
</evidence>
<proteinExistence type="predicted"/>
<evidence type="ECO:0000313" key="4">
    <source>
        <dbReference type="Proteomes" id="UP000266178"/>
    </source>
</evidence>
<dbReference type="AlphaFoldDB" id="A0A399F404"/>
<dbReference type="PANTHER" id="PTHR36700:SF1">
    <property type="entry name" value="CRISPR SYSTEM CMR SUBUNIT CMR4"/>
    <property type="match status" value="1"/>
</dbReference>
<evidence type="ECO:0000313" key="3">
    <source>
        <dbReference type="EMBL" id="RIH91467.1"/>
    </source>
</evidence>
<dbReference type="EMBL" id="QWLB01000042">
    <property type="protein sequence ID" value="RIH91467.1"/>
    <property type="molecule type" value="Genomic_DNA"/>
</dbReference>
<dbReference type="GO" id="GO:0051607">
    <property type="term" value="P:defense response to virus"/>
    <property type="evidence" value="ECO:0007669"/>
    <property type="project" value="UniProtKB-KW"/>
</dbReference>
<sequence>MNTHVLFLHALFPLHPGTGQGVGSIDLPIARERSTGIPYLPGSSIKGVLRDAAAGKIEKDKLLALFGPETGSASEHAGAAVFGDAKLLLFPVRSLAGVFAYVTSPYLLERFAREAAFAGLTPPALPAAPTSDGWCRLAPGSTLKLGDKVYLEDLDLSHQEAKELKGWADWLAQHSEAPVKGRLCLVHDDVMGFLLETTTEVVARIRLEDETKTVAQGALWYEESLPAESLLYSLLSLGSSRKKAVAVVLDDLKPLLGFAQMGGKASVGRGLCRLKLGGSA</sequence>
<keyword evidence="4" id="KW-1185">Reference proteome</keyword>
<dbReference type="NCBIfam" id="TIGR02580">
    <property type="entry name" value="cas_RAMP_Cmr4"/>
    <property type="match status" value="1"/>
</dbReference>
<dbReference type="OrthoDB" id="9789361at2"/>
<evidence type="ECO:0000259" key="2">
    <source>
        <dbReference type="Pfam" id="PF03787"/>
    </source>
</evidence>
<organism evidence="3 4">
    <name type="scientific">Meiothermus granaticius NBRC 107808</name>
    <dbReference type="NCBI Taxonomy" id="1227551"/>
    <lineage>
        <taxon>Bacteria</taxon>
        <taxon>Thermotogati</taxon>
        <taxon>Deinococcota</taxon>
        <taxon>Deinococci</taxon>
        <taxon>Thermales</taxon>
        <taxon>Thermaceae</taxon>
        <taxon>Meiothermus</taxon>
    </lineage>
</organism>
<dbReference type="InterPro" id="IPR005537">
    <property type="entry name" value="RAMP_III_fam"/>
</dbReference>
<keyword evidence="1" id="KW-0051">Antiviral defense</keyword>
<feature type="domain" description="CRISPR type III-associated protein" evidence="2">
    <location>
        <begin position="10"/>
        <end position="272"/>
    </location>
</feature>
<dbReference type="PANTHER" id="PTHR36700">
    <property type="entry name" value="CRISPR SYSTEM CMR SUBUNIT CMR4"/>
    <property type="match status" value="1"/>
</dbReference>
<protein>
    <submittedName>
        <fullName evidence="3">CRISPR type III-B/RAMP module RAMP protein Cmr4</fullName>
    </submittedName>
</protein>
<dbReference type="RefSeq" id="WP_119358095.1">
    <property type="nucleotide sequence ID" value="NZ_BJXM01000015.1"/>
</dbReference>
<dbReference type="Proteomes" id="UP000266178">
    <property type="component" value="Unassembled WGS sequence"/>
</dbReference>
<gene>
    <name evidence="3" type="ORF">Mgrana_02645</name>
</gene>
<name>A0A399F404_9DEIN</name>
<comment type="caution">
    <text evidence="3">The sequence shown here is derived from an EMBL/GenBank/DDBJ whole genome shotgun (WGS) entry which is preliminary data.</text>
</comment>
<dbReference type="Pfam" id="PF03787">
    <property type="entry name" value="RAMPs"/>
    <property type="match status" value="1"/>
</dbReference>